<keyword evidence="2" id="KW-1185">Reference proteome</keyword>
<protein>
    <submittedName>
        <fullName evidence="1">Uncharacterized protein</fullName>
    </submittedName>
</protein>
<organism evidence="1 2">
    <name type="scientific">Gulo gulo</name>
    <name type="common">Wolverine</name>
    <name type="synonym">Gluton</name>
    <dbReference type="NCBI Taxonomy" id="48420"/>
    <lineage>
        <taxon>Eukaryota</taxon>
        <taxon>Metazoa</taxon>
        <taxon>Chordata</taxon>
        <taxon>Craniata</taxon>
        <taxon>Vertebrata</taxon>
        <taxon>Euteleostomi</taxon>
        <taxon>Mammalia</taxon>
        <taxon>Eutheria</taxon>
        <taxon>Laurasiatheria</taxon>
        <taxon>Carnivora</taxon>
        <taxon>Caniformia</taxon>
        <taxon>Musteloidea</taxon>
        <taxon>Mustelidae</taxon>
        <taxon>Guloninae</taxon>
        <taxon>Gulo</taxon>
    </lineage>
</organism>
<comment type="caution">
    <text evidence="1">The sequence shown here is derived from an EMBL/GenBank/DDBJ whole genome shotgun (WGS) entry which is preliminary data.</text>
</comment>
<name>A0A9X9LRX5_GULGU</name>
<dbReference type="AlphaFoldDB" id="A0A9X9LRX5"/>
<evidence type="ECO:0000313" key="1">
    <source>
        <dbReference type="EMBL" id="VCW84109.1"/>
    </source>
</evidence>
<evidence type="ECO:0000313" key="2">
    <source>
        <dbReference type="Proteomes" id="UP000269945"/>
    </source>
</evidence>
<dbReference type="Proteomes" id="UP000269945">
    <property type="component" value="Unassembled WGS sequence"/>
</dbReference>
<dbReference type="EMBL" id="CYRY02013527">
    <property type="protein sequence ID" value="VCW84109.1"/>
    <property type="molecule type" value="Genomic_DNA"/>
</dbReference>
<proteinExistence type="predicted"/>
<sequence>MKLEEKRRLLEEEIIAFSKKKATSEIYQNQSYLASGSNLKKDKDRKNSNFM</sequence>
<gene>
    <name evidence="1" type="ORF">BN2614_LOCUS1</name>
</gene>
<reference evidence="1 2" key="1">
    <citation type="submission" date="2018-10" db="EMBL/GenBank/DDBJ databases">
        <authorList>
            <person name="Ekblom R."/>
            <person name="Jareborg N."/>
        </authorList>
    </citation>
    <scope>NUCLEOTIDE SEQUENCE [LARGE SCALE GENOMIC DNA]</scope>
    <source>
        <tissue evidence="1">Muscle</tissue>
    </source>
</reference>
<accession>A0A9X9LRX5</accession>